<evidence type="ECO:0000256" key="1">
    <source>
        <dbReference type="ARBA" id="ARBA00004651"/>
    </source>
</evidence>
<feature type="transmembrane region" description="Helical" evidence="7">
    <location>
        <begin position="191"/>
        <end position="210"/>
    </location>
</feature>
<dbReference type="GO" id="GO:0005886">
    <property type="term" value="C:plasma membrane"/>
    <property type="evidence" value="ECO:0007669"/>
    <property type="project" value="UniProtKB-SubCell"/>
</dbReference>
<evidence type="ECO:0000256" key="7">
    <source>
        <dbReference type="RuleBase" id="RU363032"/>
    </source>
</evidence>
<dbReference type="GO" id="GO:0055085">
    <property type="term" value="P:transmembrane transport"/>
    <property type="evidence" value="ECO:0007669"/>
    <property type="project" value="InterPro"/>
</dbReference>
<accession>A0A1I6CTP9</accession>
<protein>
    <submittedName>
        <fullName evidence="9">Peptide/nickel transport system permease protein</fullName>
    </submittedName>
</protein>
<dbReference type="InterPro" id="IPR035906">
    <property type="entry name" value="MetI-like_sf"/>
</dbReference>
<dbReference type="Proteomes" id="UP000198583">
    <property type="component" value="Unassembled WGS sequence"/>
</dbReference>
<gene>
    <name evidence="9" type="ORF">SAMN04488564_101294</name>
</gene>
<sequence length="332" mass="35286">MDVADALTRSAYCAPRQIIITPEKQVTQLSTPVARSVPAAIRSVLARDRWALAGTVTVVVIGLVAIFADVLTAIEGHDPYTYDATALAPESGLPAGSFGGVSGEHWFGVEPLTGRDLFAIVVHGARTSFLIGFAATLVSIGLGVLIGAAAGYLGGWIDRVITWSADVFLGFPYLVFMIAIGAVVPVEFPRALLLIVVIGFFGWPSTARIVRAQVLTLKERNFVKAARVLGASPWQVFRTELLPNLWGPVLVMATLSVPGKIGLEAALSFLGVGVLPPTPSWGRSISAAIDWVRVDPAYLLFPGLALFAVTWGFNALGDGLRDALDPRSVTRR</sequence>
<evidence type="ECO:0000313" key="9">
    <source>
        <dbReference type="EMBL" id="SFQ96588.1"/>
    </source>
</evidence>
<evidence type="ECO:0000256" key="4">
    <source>
        <dbReference type="ARBA" id="ARBA00022692"/>
    </source>
</evidence>
<keyword evidence="4 7" id="KW-0812">Transmembrane</keyword>
<name>A0A1I6CTP9_9PSEU</name>
<comment type="subcellular location">
    <subcellularLocation>
        <location evidence="1 7">Cell membrane</location>
        <topology evidence="1 7">Multi-pass membrane protein</topology>
    </subcellularLocation>
</comment>
<dbReference type="PROSITE" id="PS50928">
    <property type="entry name" value="ABC_TM1"/>
    <property type="match status" value="1"/>
</dbReference>
<dbReference type="SUPFAM" id="SSF161098">
    <property type="entry name" value="MetI-like"/>
    <property type="match status" value="1"/>
</dbReference>
<evidence type="ECO:0000256" key="6">
    <source>
        <dbReference type="ARBA" id="ARBA00023136"/>
    </source>
</evidence>
<evidence type="ECO:0000256" key="5">
    <source>
        <dbReference type="ARBA" id="ARBA00022989"/>
    </source>
</evidence>
<comment type="similarity">
    <text evidence="7">Belongs to the binding-protein-dependent transport system permease family.</text>
</comment>
<dbReference type="PANTHER" id="PTHR43386:SF1">
    <property type="entry name" value="D,D-DIPEPTIDE TRANSPORT SYSTEM PERMEASE PROTEIN DDPC-RELATED"/>
    <property type="match status" value="1"/>
</dbReference>
<dbReference type="Pfam" id="PF00528">
    <property type="entry name" value="BPD_transp_1"/>
    <property type="match status" value="1"/>
</dbReference>
<evidence type="ECO:0000256" key="3">
    <source>
        <dbReference type="ARBA" id="ARBA00022475"/>
    </source>
</evidence>
<feature type="transmembrane region" description="Helical" evidence="7">
    <location>
        <begin position="50"/>
        <end position="74"/>
    </location>
</feature>
<dbReference type="InterPro" id="IPR000515">
    <property type="entry name" value="MetI-like"/>
</dbReference>
<evidence type="ECO:0000313" key="10">
    <source>
        <dbReference type="Proteomes" id="UP000198583"/>
    </source>
</evidence>
<dbReference type="PANTHER" id="PTHR43386">
    <property type="entry name" value="OLIGOPEPTIDE TRANSPORT SYSTEM PERMEASE PROTEIN APPC"/>
    <property type="match status" value="1"/>
</dbReference>
<feature type="transmembrane region" description="Helical" evidence="7">
    <location>
        <begin position="129"/>
        <end position="153"/>
    </location>
</feature>
<keyword evidence="10" id="KW-1185">Reference proteome</keyword>
<dbReference type="STRING" id="84724.SAMN04488564_101294"/>
<organism evidence="9 10">
    <name type="scientific">Lentzea waywayandensis</name>
    <dbReference type="NCBI Taxonomy" id="84724"/>
    <lineage>
        <taxon>Bacteria</taxon>
        <taxon>Bacillati</taxon>
        <taxon>Actinomycetota</taxon>
        <taxon>Actinomycetes</taxon>
        <taxon>Pseudonocardiales</taxon>
        <taxon>Pseudonocardiaceae</taxon>
        <taxon>Lentzea</taxon>
    </lineage>
</organism>
<keyword evidence="2 7" id="KW-0813">Transport</keyword>
<keyword evidence="5 7" id="KW-1133">Transmembrane helix</keyword>
<keyword evidence="6 7" id="KW-0472">Membrane</keyword>
<evidence type="ECO:0000259" key="8">
    <source>
        <dbReference type="PROSITE" id="PS50928"/>
    </source>
</evidence>
<feature type="domain" description="ABC transmembrane type-1" evidence="8">
    <location>
        <begin position="125"/>
        <end position="317"/>
    </location>
</feature>
<keyword evidence="3" id="KW-1003">Cell membrane</keyword>
<dbReference type="InterPro" id="IPR050366">
    <property type="entry name" value="BP-dependent_transpt_permease"/>
</dbReference>
<dbReference type="CDD" id="cd06261">
    <property type="entry name" value="TM_PBP2"/>
    <property type="match status" value="1"/>
</dbReference>
<feature type="transmembrane region" description="Helical" evidence="7">
    <location>
        <begin position="165"/>
        <end position="185"/>
    </location>
</feature>
<proteinExistence type="inferred from homology"/>
<reference evidence="10" key="1">
    <citation type="submission" date="2016-10" db="EMBL/GenBank/DDBJ databases">
        <authorList>
            <person name="Varghese N."/>
            <person name="Submissions S."/>
        </authorList>
    </citation>
    <scope>NUCLEOTIDE SEQUENCE [LARGE SCALE GENOMIC DNA]</scope>
    <source>
        <strain evidence="10">DSM 44232</strain>
    </source>
</reference>
<dbReference type="AlphaFoldDB" id="A0A1I6CTP9"/>
<dbReference type="EMBL" id="FOYL01000001">
    <property type="protein sequence ID" value="SFQ96588.1"/>
    <property type="molecule type" value="Genomic_DNA"/>
</dbReference>
<dbReference type="Gene3D" id="1.10.3720.10">
    <property type="entry name" value="MetI-like"/>
    <property type="match status" value="1"/>
</dbReference>
<evidence type="ECO:0000256" key="2">
    <source>
        <dbReference type="ARBA" id="ARBA00022448"/>
    </source>
</evidence>